<evidence type="ECO:0000256" key="8">
    <source>
        <dbReference type="RuleBase" id="RU363108"/>
    </source>
</evidence>
<evidence type="ECO:0000313" key="10">
    <source>
        <dbReference type="Proteomes" id="UP001168821"/>
    </source>
</evidence>
<comment type="caution">
    <text evidence="8">Lacks conserved residue(s) required for the propagation of feature annotation.</text>
</comment>
<keyword evidence="7 8" id="KW-0807">Transducer</keyword>
<feature type="transmembrane region" description="Helical" evidence="8">
    <location>
        <begin position="39"/>
        <end position="57"/>
    </location>
</feature>
<feature type="transmembrane region" description="Helical" evidence="8">
    <location>
        <begin position="252"/>
        <end position="273"/>
    </location>
</feature>
<keyword evidence="10" id="KW-1185">Reference proteome</keyword>
<evidence type="ECO:0000256" key="4">
    <source>
        <dbReference type="ARBA" id="ARBA00022989"/>
    </source>
</evidence>
<evidence type="ECO:0000313" key="9">
    <source>
        <dbReference type="EMBL" id="KAJ3650266.1"/>
    </source>
</evidence>
<gene>
    <name evidence="9" type="ORF">Zmor_021964</name>
</gene>
<evidence type="ECO:0000256" key="1">
    <source>
        <dbReference type="ARBA" id="ARBA00004651"/>
    </source>
</evidence>
<dbReference type="GO" id="GO:0030425">
    <property type="term" value="C:dendrite"/>
    <property type="evidence" value="ECO:0007669"/>
    <property type="project" value="TreeGrafter"/>
</dbReference>
<dbReference type="GO" id="GO:0050909">
    <property type="term" value="P:sensory perception of taste"/>
    <property type="evidence" value="ECO:0007669"/>
    <property type="project" value="InterPro"/>
</dbReference>
<evidence type="ECO:0000256" key="3">
    <source>
        <dbReference type="ARBA" id="ARBA00022692"/>
    </source>
</evidence>
<keyword evidence="4 8" id="KW-1133">Transmembrane helix</keyword>
<organism evidence="9 10">
    <name type="scientific">Zophobas morio</name>
    <dbReference type="NCBI Taxonomy" id="2755281"/>
    <lineage>
        <taxon>Eukaryota</taxon>
        <taxon>Metazoa</taxon>
        <taxon>Ecdysozoa</taxon>
        <taxon>Arthropoda</taxon>
        <taxon>Hexapoda</taxon>
        <taxon>Insecta</taxon>
        <taxon>Pterygota</taxon>
        <taxon>Neoptera</taxon>
        <taxon>Endopterygota</taxon>
        <taxon>Coleoptera</taxon>
        <taxon>Polyphaga</taxon>
        <taxon>Cucujiformia</taxon>
        <taxon>Tenebrionidae</taxon>
        <taxon>Zophobas</taxon>
    </lineage>
</organism>
<dbReference type="Pfam" id="PF08395">
    <property type="entry name" value="7tm_7"/>
    <property type="match status" value="1"/>
</dbReference>
<keyword evidence="2 8" id="KW-1003">Cell membrane</keyword>
<proteinExistence type="inferred from homology"/>
<dbReference type="GO" id="GO:0030424">
    <property type="term" value="C:axon"/>
    <property type="evidence" value="ECO:0007669"/>
    <property type="project" value="TreeGrafter"/>
</dbReference>
<keyword evidence="5 8" id="KW-0472">Membrane</keyword>
<comment type="caution">
    <text evidence="9">The sequence shown here is derived from an EMBL/GenBank/DDBJ whole genome shotgun (WGS) entry which is preliminary data.</text>
</comment>
<keyword evidence="6 8" id="KW-0675">Receptor</keyword>
<evidence type="ECO:0000256" key="6">
    <source>
        <dbReference type="ARBA" id="ARBA00023170"/>
    </source>
</evidence>
<dbReference type="Proteomes" id="UP001168821">
    <property type="component" value="Unassembled WGS sequence"/>
</dbReference>
<evidence type="ECO:0000256" key="2">
    <source>
        <dbReference type="ARBA" id="ARBA00022475"/>
    </source>
</evidence>
<dbReference type="AlphaFoldDB" id="A0AA38I7C7"/>
<dbReference type="GO" id="GO:0005886">
    <property type="term" value="C:plasma membrane"/>
    <property type="evidence" value="ECO:0007669"/>
    <property type="project" value="UniProtKB-SubCell"/>
</dbReference>
<reference evidence="9" key="1">
    <citation type="journal article" date="2023" name="G3 (Bethesda)">
        <title>Whole genome assemblies of Zophobas morio and Tenebrio molitor.</title>
        <authorList>
            <person name="Kaur S."/>
            <person name="Stinson S.A."/>
            <person name="diCenzo G.C."/>
        </authorList>
    </citation>
    <scope>NUCLEOTIDE SEQUENCE</scope>
    <source>
        <strain evidence="9">QUZm001</strain>
    </source>
</reference>
<sequence>MKTLPLSKIWQPVDTTTMLLGMNPFVVRRHKIVLSRVRLLHTVTFASLCLFLTFYYFDNVADTTYSKYGSPSVMRFVLSFRLVALTAKLLLVLLLSRNTFQTVTKAMKNVAGIDRHLTKLGLQQHLEARNHETRQTAVTLLVVINGVFNTLGSVYNTYCKTTGHVVYFLMSWYPLVVVSTHLITQFVVSMVMKVRFEAINGVLSDKISESKKCQSYPEVEDFGESLDSLVGLHKGLVGTCEEVYANFSLMSLVWIVTMFVILTCDAYAFLHVLMYEETMKYLKIVFGLVKNCTNYIIHLYWLAKKCNDLCQEAQATKAVLLGVEIDVTKENERNCVRYSGTCLIHRPECVQGNVDSNVTSHMFHSILTYNFFF</sequence>
<feature type="transmembrane region" description="Helical" evidence="8">
    <location>
        <begin position="77"/>
        <end position="95"/>
    </location>
</feature>
<protein>
    <recommendedName>
        <fullName evidence="8">Gustatory receptor</fullName>
    </recommendedName>
</protein>
<dbReference type="PANTHER" id="PTHR21143">
    <property type="entry name" value="INVERTEBRATE GUSTATORY RECEPTOR"/>
    <property type="match status" value="1"/>
</dbReference>
<evidence type="ECO:0000256" key="7">
    <source>
        <dbReference type="ARBA" id="ARBA00023224"/>
    </source>
</evidence>
<dbReference type="GO" id="GO:0007165">
    <property type="term" value="P:signal transduction"/>
    <property type="evidence" value="ECO:0007669"/>
    <property type="project" value="UniProtKB-KW"/>
</dbReference>
<dbReference type="GO" id="GO:0007635">
    <property type="term" value="P:chemosensory behavior"/>
    <property type="evidence" value="ECO:0007669"/>
    <property type="project" value="TreeGrafter"/>
</dbReference>
<name>A0AA38I7C7_9CUCU</name>
<comment type="function">
    <text evidence="8">Gustatory receptor which mediates acceptance or avoidance behavior, depending on its substrates.</text>
</comment>
<feature type="transmembrane region" description="Helical" evidence="8">
    <location>
        <begin position="165"/>
        <end position="188"/>
    </location>
</feature>
<dbReference type="EMBL" id="JALNTZ010000006">
    <property type="protein sequence ID" value="KAJ3650266.1"/>
    <property type="molecule type" value="Genomic_DNA"/>
</dbReference>
<dbReference type="GO" id="GO:0008049">
    <property type="term" value="P:male courtship behavior"/>
    <property type="evidence" value="ECO:0007669"/>
    <property type="project" value="TreeGrafter"/>
</dbReference>
<keyword evidence="3 8" id="KW-0812">Transmembrane</keyword>
<dbReference type="InterPro" id="IPR013604">
    <property type="entry name" value="7TM_chemorcpt"/>
</dbReference>
<comment type="similarity">
    <text evidence="8">Belongs to the insect chemoreceptor superfamily. Gustatory receptor (GR) family.</text>
</comment>
<dbReference type="GO" id="GO:0043025">
    <property type="term" value="C:neuronal cell body"/>
    <property type="evidence" value="ECO:0007669"/>
    <property type="project" value="TreeGrafter"/>
</dbReference>
<accession>A0AA38I7C7</accession>
<dbReference type="PANTHER" id="PTHR21143:SF104">
    <property type="entry name" value="GUSTATORY RECEPTOR 8A-RELATED"/>
    <property type="match status" value="1"/>
</dbReference>
<evidence type="ECO:0000256" key="5">
    <source>
        <dbReference type="ARBA" id="ARBA00023136"/>
    </source>
</evidence>
<comment type="subcellular location">
    <subcellularLocation>
        <location evidence="1 8">Cell membrane</location>
        <topology evidence="1 8">Multi-pass membrane protein</topology>
    </subcellularLocation>
</comment>